<dbReference type="Proteomes" id="UP001383192">
    <property type="component" value="Unassembled WGS sequence"/>
</dbReference>
<feature type="compositionally biased region" description="Acidic residues" evidence="1">
    <location>
        <begin position="922"/>
        <end position="935"/>
    </location>
</feature>
<dbReference type="EMBL" id="JAYKXP010000089">
    <property type="protein sequence ID" value="KAK7028198.1"/>
    <property type="molecule type" value="Genomic_DNA"/>
</dbReference>
<evidence type="ECO:0000256" key="1">
    <source>
        <dbReference type="SAM" id="MobiDB-lite"/>
    </source>
</evidence>
<dbReference type="InterPro" id="IPR041457">
    <property type="entry name" value="CxC2_KDZ-assoc"/>
</dbReference>
<organism evidence="3 4">
    <name type="scientific">Paramarasmius palmivorus</name>
    <dbReference type="NCBI Taxonomy" id="297713"/>
    <lineage>
        <taxon>Eukaryota</taxon>
        <taxon>Fungi</taxon>
        <taxon>Dikarya</taxon>
        <taxon>Basidiomycota</taxon>
        <taxon>Agaricomycotina</taxon>
        <taxon>Agaricomycetes</taxon>
        <taxon>Agaricomycetidae</taxon>
        <taxon>Agaricales</taxon>
        <taxon>Marasmiineae</taxon>
        <taxon>Marasmiaceae</taxon>
        <taxon>Paramarasmius</taxon>
    </lineage>
</organism>
<accession>A0AAW0BN84</accession>
<reference evidence="3 4" key="1">
    <citation type="submission" date="2024-01" db="EMBL/GenBank/DDBJ databases">
        <title>A draft genome for a cacao thread blight-causing isolate of Paramarasmius palmivorus.</title>
        <authorList>
            <person name="Baruah I.K."/>
            <person name="Bukari Y."/>
            <person name="Amoako-Attah I."/>
            <person name="Meinhardt L.W."/>
            <person name="Bailey B.A."/>
            <person name="Cohen S.P."/>
        </authorList>
    </citation>
    <scope>NUCLEOTIDE SEQUENCE [LARGE SCALE GENOMIC DNA]</scope>
    <source>
        <strain evidence="3 4">GH-12</strain>
    </source>
</reference>
<protein>
    <recommendedName>
        <fullName evidence="2">CxC2-like cysteine cluster KDZ transposase-associated domain-containing protein</fullName>
    </recommendedName>
</protein>
<keyword evidence="4" id="KW-1185">Reference proteome</keyword>
<comment type="caution">
    <text evidence="3">The sequence shown here is derived from an EMBL/GenBank/DDBJ whole genome shotgun (WGS) entry which is preliminary data.</text>
</comment>
<feature type="region of interest" description="Disordered" evidence="1">
    <location>
        <begin position="887"/>
        <end position="935"/>
    </location>
</feature>
<evidence type="ECO:0000313" key="4">
    <source>
        <dbReference type="Proteomes" id="UP001383192"/>
    </source>
</evidence>
<evidence type="ECO:0000259" key="2">
    <source>
        <dbReference type="Pfam" id="PF18803"/>
    </source>
</evidence>
<sequence length="935" mass="106973">MSRWNGEYFEHVTLKELGLSFQLNHQSLFCPKPLDCHTKLRILHTNGIHDIALKFCGCGNQIPQYQQLLRRGFYPATVHEGRIKTCATFQYLEALSLQTLTTKSGTYDFYRALEKLTDGAGILKIESRYRPLRMILRQWKHLKLIIRSGYGHSPDPITDETLHEGCLTIKCPSCPHPGINLMPGWEQEANMRRFLYMLCICLDANFRLKLQLVSSYSRDPPLTNGAGYFIERQKYLTWTAPNQADEISSCVTLNALAKQNTKFSKGLRYTGVGGACCARTDMILAMGNLTKGESRMKSWPGGEETKINKDWMTVFPAIGKLHEPSHQQDRTHKQFSLNFVKGAGFCDGEGMERIWGVHNPLSNSTKTMGPGARQDSLEASFDFWNFLKYIGMGKWGIFGGIARLTRIDTGTSLRTRYQDALADRNKQMAAHEGLTSNLPSDLVSKWKKMVDDWQDASFPKETVENPFVIDEEFMSQEEALKELEEEEEERIRGGGVKYNETSAAGVVKMALDIQDTQAKLVEDIVDTGEKTMRQISKIAERRNALCRRISAYEKLRAIYMPGLVQYLEDANLTHFPDDIPPEKTKLWLPSELPQDQVEQICVPEMKHAEAKLQTARCYDSLDGLRHTLRVKSRMMLFKNTNVRGQRDSGRSREVINRVVARARAFASRYRVARAAYMTLNGGGEWEKILRVLHNDDIRSLRDPALVKVGKGRQGTNEEDDSAAAEIDLVIRPQTAPELGELDLIPCDRMEWEHRTVHGTGETRKEMSWIWTIASRINLEDGADENDNECLRAEWCKSYARVQRATEEVDMVREEMRRTTVFLEWRAKQWEEAIQNVQSVRGSTREGMVAYARKQAWVQRELYRQFIGKWQQPLAEEELVHMRSQSAAKSIGIDEPMDDEAEEGDAEEGGEVVYQEFELGNYSEEEDDEDGQDDWE</sequence>
<dbReference type="Pfam" id="PF18803">
    <property type="entry name" value="CxC2"/>
    <property type="match status" value="1"/>
</dbReference>
<feature type="domain" description="CxC2-like cysteine cluster KDZ transposase-associated" evidence="2">
    <location>
        <begin position="14"/>
        <end position="121"/>
    </location>
</feature>
<proteinExistence type="predicted"/>
<name>A0AAW0BN84_9AGAR</name>
<feature type="compositionally biased region" description="Acidic residues" evidence="1">
    <location>
        <begin position="894"/>
        <end position="909"/>
    </location>
</feature>
<dbReference type="InterPro" id="IPR040521">
    <property type="entry name" value="KDZ"/>
</dbReference>
<dbReference type="Pfam" id="PF18758">
    <property type="entry name" value="KDZ"/>
    <property type="match status" value="2"/>
</dbReference>
<gene>
    <name evidence="3" type="ORF">VNI00_014888</name>
</gene>
<dbReference type="AlphaFoldDB" id="A0AAW0BN84"/>
<evidence type="ECO:0000313" key="3">
    <source>
        <dbReference type="EMBL" id="KAK7028198.1"/>
    </source>
</evidence>